<evidence type="ECO:0000259" key="1">
    <source>
        <dbReference type="Pfam" id="PF26133"/>
    </source>
</evidence>
<dbReference type="EMBL" id="PQIB02000017">
    <property type="protein sequence ID" value="RLM58993.1"/>
    <property type="molecule type" value="Genomic_DNA"/>
</dbReference>
<dbReference type="Proteomes" id="UP000275267">
    <property type="component" value="Unassembled WGS sequence"/>
</dbReference>
<evidence type="ECO:0000313" key="3">
    <source>
        <dbReference type="Proteomes" id="UP000275267"/>
    </source>
</evidence>
<gene>
    <name evidence="2" type="ORF">C2845_PM18G03090</name>
</gene>
<dbReference type="OrthoDB" id="676990at2759"/>
<proteinExistence type="predicted"/>
<comment type="caution">
    <text evidence="2">The sequence shown here is derived from an EMBL/GenBank/DDBJ whole genome shotgun (WGS) entry which is preliminary data.</text>
</comment>
<dbReference type="AlphaFoldDB" id="A0A3L6PKY7"/>
<dbReference type="InterPro" id="IPR058352">
    <property type="entry name" value="DUF8039"/>
</dbReference>
<protein>
    <recommendedName>
        <fullName evidence="1">DUF8039 domain-containing protein</fullName>
    </recommendedName>
</protein>
<name>A0A3L6PKY7_PANMI</name>
<dbReference type="Pfam" id="PF26133">
    <property type="entry name" value="DUF8039"/>
    <property type="match status" value="1"/>
</dbReference>
<dbReference type="PANTHER" id="PTHR33018:SF34">
    <property type="entry name" value="OS02G0472350 PROTEIN"/>
    <property type="match status" value="1"/>
</dbReference>
<organism evidence="2 3">
    <name type="scientific">Panicum miliaceum</name>
    <name type="common">Proso millet</name>
    <name type="synonym">Broomcorn millet</name>
    <dbReference type="NCBI Taxonomy" id="4540"/>
    <lineage>
        <taxon>Eukaryota</taxon>
        <taxon>Viridiplantae</taxon>
        <taxon>Streptophyta</taxon>
        <taxon>Embryophyta</taxon>
        <taxon>Tracheophyta</taxon>
        <taxon>Spermatophyta</taxon>
        <taxon>Magnoliopsida</taxon>
        <taxon>Liliopsida</taxon>
        <taxon>Poales</taxon>
        <taxon>Poaceae</taxon>
        <taxon>PACMAD clade</taxon>
        <taxon>Panicoideae</taxon>
        <taxon>Panicodae</taxon>
        <taxon>Paniceae</taxon>
        <taxon>Panicinae</taxon>
        <taxon>Panicum</taxon>
        <taxon>Panicum sect. Panicum</taxon>
    </lineage>
</organism>
<accession>A0A3L6PKY7</accession>
<reference evidence="3" key="1">
    <citation type="journal article" date="2019" name="Nat. Commun.">
        <title>The genome of broomcorn millet.</title>
        <authorList>
            <person name="Zou C."/>
            <person name="Miki D."/>
            <person name="Li D."/>
            <person name="Tang Q."/>
            <person name="Xiao L."/>
            <person name="Rajput S."/>
            <person name="Deng P."/>
            <person name="Jia W."/>
            <person name="Huang R."/>
            <person name="Zhang M."/>
            <person name="Sun Y."/>
            <person name="Hu J."/>
            <person name="Fu X."/>
            <person name="Schnable P.S."/>
            <person name="Li F."/>
            <person name="Zhang H."/>
            <person name="Feng B."/>
            <person name="Zhu X."/>
            <person name="Liu R."/>
            <person name="Schnable J.C."/>
            <person name="Zhu J.-K."/>
            <person name="Zhang H."/>
        </authorList>
    </citation>
    <scope>NUCLEOTIDE SEQUENCE [LARGE SCALE GENOMIC DNA]</scope>
</reference>
<evidence type="ECO:0000313" key="2">
    <source>
        <dbReference type="EMBL" id="RLM58993.1"/>
    </source>
</evidence>
<sequence>MISPIRPALTDGWDPRAVRYLLGRGDYYNPDGSLGFRDRVAEELGRKIQEAHKAATIGAFAPDRENDELTRALGTKEHPSCTRGTGNVPWGVAFHEHFGTYMSHGRRNAQRETECHSLLQAICEQVREEVNTTNGKFRAELVESLGRGAPMALGEAIGDVALDLASPPGLVWCSCGSTVLPEEDVGVTFPMDKITKPTPCHLYVYYRFLDLKVAAGQAEPTGQGVMLHNRPLPEGYAKVTIDTLVESKYGVVELDFPVDDTKLLRDNIRCFVAWWKRYIKFESESIIRS</sequence>
<keyword evidence="3" id="KW-1185">Reference proteome</keyword>
<dbReference type="PANTHER" id="PTHR33018">
    <property type="entry name" value="OS10G0338966 PROTEIN-RELATED"/>
    <property type="match status" value="1"/>
</dbReference>
<feature type="domain" description="DUF8039" evidence="1">
    <location>
        <begin position="190"/>
        <end position="281"/>
    </location>
</feature>